<dbReference type="InterPro" id="IPR036880">
    <property type="entry name" value="Kunitz_BPTI_sf"/>
</dbReference>
<dbReference type="GeneID" id="103369290"/>
<dbReference type="CDD" id="cd01450">
    <property type="entry name" value="vWFA_subfamily_ECM"/>
    <property type="match status" value="2"/>
</dbReference>
<dbReference type="Pfam" id="PF00014">
    <property type="entry name" value="Kunitz_BPTI"/>
    <property type="match status" value="1"/>
</dbReference>
<dbReference type="PROSITE" id="PS00280">
    <property type="entry name" value="BPTI_KUNITZ_1"/>
    <property type="match status" value="1"/>
</dbReference>
<dbReference type="PRINTS" id="PR00759">
    <property type="entry name" value="BASICPTASE"/>
</dbReference>
<dbReference type="InterPro" id="IPR008160">
    <property type="entry name" value="Collagen"/>
</dbReference>
<dbReference type="Proteomes" id="UP000694891">
    <property type="component" value="Unplaced"/>
</dbReference>
<gene>
    <name evidence="10" type="primary">LOC103369290</name>
</gene>
<proteinExistence type="predicted"/>
<dbReference type="FunFam" id="3.40.50.410:FF:000016">
    <property type="entry name" value="Collagen type VI alpha 3 chain"/>
    <property type="match status" value="1"/>
</dbReference>
<dbReference type="InterPro" id="IPR002223">
    <property type="entry name" value="Kunitz_BPTI"/>
</dbReference>
<dbReference type="Gene3D" id="4.10.410.10">
    <property type="entry name" value="Pancreatic trypsin inhibitor Kunitz domain"/>
    <property type="match status" value="1"/>
</dbReference>
<dbReference type="SUPFAM" id="SSF53300">
    <property type="entry name" value="vWA-like"/>
    <property type="match status" value="2"/>
</dbReference>
<dbReference type="FunFam" id="4.10.410.10:FF:000020">
    <property type="entry name" value="Collagen, type VI, alpha 3"/>
    <property type="match status" value="1"/>
</dbReference>
<evidence type="ECO:0000256" key="2">
    <source>
        <dbReference type="ARBA" id="ARBA00022530"/>
    </source>
</evidence>
<dbReference type="GO" id="GO:0004867">
    <property type="term" value="F:serine-type endopeptidase inhibitor activity"/>
    <property type="evidence" value="ECO:0007669"/>
    <property type="project" value="InterPro"/>
</dbReference>
<accession>A0A9Y4NF99</accession>
<evidence type="ECO:0000313" key="10">
    <source>
        <dbReference type="RefSeq" id="XP_008296194.1"/>
    </source>
</evidence>
<dbReference type="SMART" id="SM00327">
    <property type="entry name" value="VWA"/>
    <property type="match status" value="2"/>
</dbReference>
<sequence length="690" mass="75768">MSFVFKGQPGDPGPKGVPGPLGHRGLSGHDGRDGFGPAGRKGAKGDPGFPGFPGLGGEDGLQGPKGYPGRKGNPGRNGNSGWPGESGVTGDPGSPGHKGPRGLPGGRQKTECDMINFIRDNCACSQGQSLCPAYPTELVFGLDMSDDVTPAAFERQRSALLTLLKNMNIAESNCPNGARVAVVGYSDYTKYLIRFQDYRRKTQLEDAVRNIALERTTSRRHLGAAMQFVGQHIFKRVRSGLMMRRVAIFFSNDESEDTNEIVTAVMAYRGLNIVPAIIALRNAANIRQAMEVDDTGNSIYTVLRRQQDQAADLRKIKNCAICYDPCRRLEECLFIQEPVRPQEVDVDLVMVADSSREIQADQYAGVQQLLGSVVEQLAVSPQPRRAGNKARVAVVQQGGARSAKVEFNLETFQTQELMRMHLTQKMRQQGGSSALGRTLDYILKEGLLKAGQPSRRRALLAVVGTSTAWEDQARLHYVSQKAKCEGVALFVVTVGDHYNRTQVEELASLPLQQHLIHVSRLKAGEQGYAQRFFRVFLSTLSKGINSYPPPSLQPTCRQLTGQDDSLLFYYGQGSAELEEEINDDAQVGMSFPTVQLDAINSVRRVDRQSPQAAAGFTDVKIMPMTPLDSAVSKDICLLKGDAGSCQDYTLMWFYDSKRGVCSRFWYGGCGGNKNRFMTQKECEKLCVRKS</sequence>
<dbReference type="InterPro" id="IPR020901">
    <property type="entry name" value="Prtase_inh_Kunz-CS"/>
</dbReference>
<dbReference type="InterPro" id="IPR002035">
    <property type="entry name" value="VWF_A"/>
</dbReference>
<evidence type="ECO:0000256" key="6">
    <source>
        <dbReference type="SAM" id="MobiDB-lite"/>
    </source>
</evidence>
<dbReference type="GO" id="GO:0005581">
    <property type="term" value="C:collagen trimer"/>
    <property type="evidence" value="ECO:0007669"/>
    <property type="project" value="UniProtKB-KW"/>
</dbReference>
<keyword evidence="3" id="KW-0130">Cell adhesion</keyword>
<feature type="compositionally biased region" description="Gly residues" evidence="6">
    <location>
        <begin position="51"/>
        <end position="60"/>
    </location>
</feature>
<dbReference type="CDD" id="cd22631">
    <property type="entry name" value="Kunitz_collagen_alpha6_VI-like"/>
    <property type="match status" value="1"/>
</dbReference>
<keyword evidence="2" id="KW-0964">Secreted</keyword>
<dbReference type="PROSITE" id="PS50279">
    <property type="entry name" value="BPTI_KUNITZ_2"/>
    <property type="match status" value="1"/>
</dbReference>
<keyword evidence="5" id="KW-1015">Disulfide bond</keyword>
<dbReference type="PANTHER" id="PTHR24020:SF84">
    <property type="entry name" value="VWFA DOMAIN-CONTAINING PROTEIN"/>
    <property type="match status" value="1"/>
</dbReference>
<dbReference type="SUPFAM" id="SSF57362">
    <property type="entry name" value="BPTI-like"/>
    <property type="match status" value="1"/>
</dbReference>
<evidence type="ECO:0000256" key="1">
    <source>
        <dbReference type="ARBA" id="ARBA00004498"/>
    </source>
</evidence>
<protein>
    <submittedName>
        <fullName evidence="10">Collagen alpha-4(VI) chain-like</fullName>
    </submittedName>
</protein>
<comment type="subcellular location">
    <subcellularLocation>
        <location evidence="1">Secreted</location>
        <location evidence="1">Extracellular space</location>
        <location evidence="1">Extracellular matrix</location>
    </subcellularLocation>
</comment>
<keyword evidence="9" id="KW-1185">Reference proteome</keyword>
<keyword evidence="2" id="KW-0272">Extracellular matrix</keyword>
<dbReference type="Pfam" id="PF00092">
    <property type="entry name" value="VWA"/>
    <property type="match status" value="2"/>
</dbReference>
<dbReference type="RefSeq" id="XP_008296194.1">
    <property type="nucleotide sequence ID" value="XM_008297972.1"/>
</dbReference>
<feature type="domain" description="VWFA" evidence="7">
    <location>
        <begin position="137"/>
        <end position="320"/>
    </location>
</feature>
<feature type="region of interest" description="Disordered" evidence="6">
    <location>
        <begin position="1"/>
        <end position="107"/>
    </location>
</feature>
<dbReference type="PROSITE" id="PS50234">
    <property type="entry name" value="VWFA"/>
    <property type="match status" value="2"/>
</dbReference>
<dbReference type="PANTHER" id="PTHR24020">
    <property type="entry name" value="COLLAGEN ALPHA"/>
    <property type="match status" value="1"/>
</dbReference>
<dbReference type="InterPro" id="IPR036465">
    <property type="entry name" value="vWFA_dom_sf"/>
</dbReference>
<evidence type="ECO:0000256" key="4">
    <source>
        <dbReference type="ARBA" id="ARBA00023119"/>
    </source>
</evidence>
<organism evidence="9 10">
    <name type="scientific">Stegastes partitus</name>
    <name type="common">bicolor damselfish</name>
    <dbReference type="NCBI Taxonomy" id="144197"/>
    <lineage>
        <taxon>Eukaryota</taxon>
        <taxon>Metazoa</taxon>
        <taxon>Chordata</taxon>
        <taxon>Craniata</taxon>
        <taxon>Vertebrata</taxon>
        <taxon>Euteleostomi</taxon>
        <taxon>Actinopterygii</taxon>
        <taxon>Neopterygii</taxon>
        <taxon>Teleostei</taxon>
        <taxon>Neoteleostei</taxon>
        <taxon>Acanthomorphata</taxon>
        <taxon>Ovalentaria</taxon>
        <taxon>Pomacentridae</taxon>
        <taxon>Stegastes</taxon>
    </lineage>
</organism>
<feature type="compositionally biased region" description="Low complexity" evidence="6">
    <location>
        <begin position="61"/>
        <end position="80"/>
    </location>
</feature>
<evidence type="ECO:0000259" key="7">
    <source>
        <dbReference type="PROSITE" id="PS50234"/>
    </source>
</evidence>
<dbReference type="AlphaFoldDB" id="A0A9Y4NF99"/>
<name>A0A9Y4NF99_9TELE</name>
<feature type="domain" description="BPTI/Kunitz inhibitor" evidence="8">
    <location>
        <begin position="636"/>
        <end position="686"/>
    </location>
</feature>
<evidence type="ECO:0000256" key="5">
    <source>
        <dbReference type="ARBA" id="ARBA00023157"/>
    </source>
</evidence>
<dbReference type="SMART" id="SM00131">
    <property type="entry name" value="KU"/>
    <property type="match status" value="1"/>
</dbReference>
<evidence type="ECO:0000313" key="9">
    <source>
        <dbReference type="Proteomes" id="UP000694891"/>
    </source>
</evidence>
<dbReference type="Pfam" id="PF01391">
    <property type="entry name" value="Collagen"/>
    <property type="match status" value="1"/>
</dbReference>
<feature type="domain" description="VWFA" evidence="7">
    <location>
        <begin position="347"/>
        <end position="540"/>
    </location>
</feature>
<evidence type="ECO:0000256" key="3">
    <source>
        <dbReference type="ARBA" id="ARBA00022889"/>
    </source>
</evidence>
<dbReference type="Gene3D" id="3.40.50.410">
    <property type="entry name" value="von Willebrand factor, type A domain"/>
    <property type="match status" value="2"/>
</dbReference>
<reference evidence="10" key="1">
    <citation type="submission" date="2025-08" db="UniProtKB">
        <authorList>
            <consortium name="RefSeq"/>
        </authorList>
    </citation>
    <scope>IDENTIFICATION</scope>
</reference>
<keyword evidence="4" id="KW-0176">Collagen</keyword>
<dbReference type="GO" id="GO:0007155">
    <property type="term" value="P:cell adhesion"/>
    <property type="evidence" value="ECO:0007669"/>
    <property type="project" value="UniProtKB-KW"/>
</dbReference>
<evidence type="ECO:0000259" key="8">
    <source>
        <dbReference type="PROSITE" id="PS50279"/>
    </source>
</evidence>
<dbReference type="InterPro" id="IPR050525">
    <property type="entry name" value="ECM_Assembly_Org"/>
</dbReference>